<protein>
    <submittedName>
        <fullName evidence="10">DnaJ subfamily C member 17</fullName>
    </submittedName>
</protein>
<keyword evidence="8" id="KW-1133">Transmembrane helix</keyword>
<keyword evidence="5" id="KW-0539">Nucleus</keyword>
<dbReference type="GO" id="GO:0003676">
    <property type="term" value="F:nucleic acid binding"/>
    <property type="evidence" value="ECO:0007669"/>
    <property type="project" value="InterPro"/>
</dbReference>
<dbReference type="SUPFAM" id="SSF46565">
    <property type="entry name" value="Chaperone J-domain"/>
    <property type="match status" value="1"/>
</dbReference>
<dbReference type="Proteomes" id="UP000478052">
    <property type="component" value="Unassembled WGS sequence"/>
</dbReference>
<accession>A0A6G0YA43</accession>
<evidence type="ECO:0000256" key="2">
    <source>
        <dbReference type="ARBA" id="ARBA00004496"/>
    </source>
</evidence>
<dbReference type="OrthoDB" id="259708at2759"/>
<feature type="region of interest" description="Disordered" evidence="7">
    <location>
        <begin position="367"/>
        <end position="389"/>
    </location>
</feature>
<evidence type="ECO:0000256" key="6">
    <source>
        <dbReference type="SAM" id="Coils"/>
    </source>
</evidence>
<keyword evidence="8" id="KW-0812">Transmembrane</keyword>
<dbReference type="GO" id="GO:0005681">
    <property type="term" value="C:spliceosomal complex"/>
    <property type="evidence" value="ECO:0007669"/>
    <property type="project" value="TreeGrafter"/>
</dbReference>
<dbReference type="CDD" id="cd06257">
    <property type="entry name" value="DnaJ"/>
    <property type="match status" value="1"/>
</dbReference>
<dbReference type="EMBL" id="VUJU01005165">
    <property type="protein sequence ID" value="KAF0752096.1"/>
    <property type="molecule type" value="Genomic_DNA"/>
</dbReference>
<feature type="non-terminal residue" evidence="10">
    <location>
        <position position="1"/>
    </location>
</feature>
<reference evidence="10 11" key="1">
    <citation type="submission" date="2019-08" db="EMBL/GenBank/DDBJ databases">
        <title>Whole genome of Aphis craccivora.</title>
        <authorList>
            <person name="Voronova N.V."/>
            <person name="Shulinski R.S."/>
            <person name="Bandarenka Y.V."/>
            <person name="Zhorov D.G."/>
            <person name="Warner D."/>
        </authorList>
    </citation>
    <scope>NUCLEOTIDE SEQUENCE [LARGE SCALE GENOMIC DNA]</scope>
    <source>
        <strain evidence="10">180601</strain>
        <tissue evidence="10">Whole Body</tissue>
    </source>
</reference>
<evidence type="ECO:0000313" key="10">
    <source>
        <dbReference type="EMBL" id="KAF0752096.1"/>
    </source>
</evidence>
<comment type="caution">
    <text evidence="10">The sequence shown here is derived from an EMBL/GenBank/DDBJ whole genome shotgun (WGS) entry which is preliminary data.</text>
</comment>
<feature type="domain" description="J" evidence="9">
    <location>
        <begin position="85"/>
        <end position="150"/>
    </location>
</feature>
<feature type="compositionally biased region" description="Polar residues" evidence="7">
    <location>
        <begin position="370"/>
        <end position="382"/>
    </location>
</feature>
<gene>
    <name evidence="10" type="ORF">FWK35_00014850</name>
</gene>
<keyword evidence="8" id="KW-0472">Membrane</keyword>
<comment type="subcellular location">
    <subcellularLocation>
        <location evidence="2">Cytoplasm</location>
    </subcellularLocation>
    <subcellularLocation>
        <location evidence="1">Nucleus</location>
    </subcellularLocation>
</comment>
<keyword evidence="3" id="KW-0963">Cytoplasm</keyword>
<feature type="coiled-coil region" evidence="6">
    <location>
        <begin position="190"/>
        <end position="228"/>
    </location>
</feature>
<dbReference type="Pfam" id="PF00226">
    <property type="entry name" value="DnaJ"/>
    <property type="match status" value="1"/>
</dbReference>
<dbReference type="Gene3D" id="1.10.287.110">
    <property type="entry name" value="DnaJ domain"/>
    <property type="match status" value="1"/>
</dbReference>
<dbReference type="PANTHER" id="PTHR44313">
    <property type="entry name" value="DNAJ HOMOLOG SUBFAMILY C MEMBER 17"/>
    <property type="match status" value="1"/>
</dbReference>
<dbReference type="InterPro" id="IPR052094">
    <property type="entry name" value="Pre-mRNA-splicing_ERAD"/>
</dbReference>
<keyword evidence="6" id="KW-0175">Coiled coil</keyword>
<dbReference type="PROSITE" id="PS50076">
    <property type="entry name" value="DNAJ_2"/>
    <property type="match status" value="1"/>
</dbReference>
<name>A0A6G0YA43_APHCR</name>
<dbReference type="PRINTS" id="PR00625">
    <property type="entry name" value="JDOMAIN"/>
</dbReference>
<feature type="transmembrane region" description="Helical" evidence="8">
    <location>
        <begin position="52"/>
        <end position="75"/>
    </location>
</feature>
<sequence>AVLPIGTGKSLSLILFVNVINIINFTQFWWILSIRKSSVSSFLGSSTLNHNGFTIFGIIVGKIGIPEFIMIIYIIKMDSDLKDLDLYGILEIQQSATEKEIKTAYRKKALQCHPDKNPDNPKAAQLFLQLSKILTILTDTAARLAYDKLVNAKVAAKLREKEYDSKRKKLIDDLVKRENAALGKQKDTVERNFEKELERLRKESSSLLAKERARVNELLKQQESEKEKIGSFKLKVKWKENGVYNKENLTSLFSKHGDVITVVVLENKKCVALVEYKSKTSAVSDFKINAKNLEVGYPNSPLIVSFLGDYGQDTKKSSTHTSAQNPSNIFSAYQNQNVNHTENTSKTTSSAQAFLDYEAMILERFRQAGKPQQKNSNSNIINTEEPRVL</sequence>
<evidence type="ECO:0000256" key="1">
    <source>
        <dbReference type="ARBA" id="ARBA00004123"/>
    </source>
</evidence>
<dbReference type="InterPro" id="IPR012677">
    <property type="entry name" value="Nucleotide-bd_a/b_plait_sf"/>
</dbReference>
<dbReference type="InterPro" id="IPR001623">
    <property type="entry name" value="DnaJ_domain"/>
</dbReference>
<evidence type="ECO:0000313" key="11">
    <source>
        <dbReference type="Proteomes" id="UP000478052"/>
    </source>
</evidence>
<keyword evidence="11" id="KW-1185">Reference proteome</keyword>
<organism evidence="10 11">
    <name type="scientific">Aphis craccivora</name>
    <name type="common">Cowpea aphid</name>
    <dbReference type="NCBI Taxonomy" id="307492"/>
    <lineage>
        <taxon>Eukaryota</taxon>
        <taxon>Metazoa</taxon>
        <taxon>Ecdysozoa</taxon>
        <taxon>Arthropoda</taxon>
        <taxon>Hexapoda</taxon>
        <taxon>Insecta</taxon>
        <taxon>Pterygota</taxon>
        <taxon>Neoptera</taxon>
        <taxon>Paraneoptera</taxon>
        <taxon>Hemiptera</taxon>
        <taxon>Sternorrhyncha</taxon>
        <taxon>Aphidomorpha</taxon>
        <taxon>Aphidoidea</taxon>
        <taxon>Aphididae</taxon>
        <taxon>Aphidini</taxon>
        <taxon>Aphis</taxon>
        <taxon>Aphis</taxon>
    </lineage>
</organism>
<dbReference type="PANTHER" id="PTHR44313:SF1">
    <property type="entry name" value="DNAJ HOMOLOG SUBFAMILY C MEMBER 17"/>
    <property type="match status" value="1"/>
</dbReference>
<evidence type="ECO:0000256" key="8">
    <source>
        <dbReference type="SAM" id="Phobius"/>
    </source>
</evidence>
<dbReference type="InterPro" id="IPR036869">
    <property type="entry name" value="J_dom_sf"/>
</dbReference>
<dbReference type="GO" id="GO:0005737">
    <property type="term" value="C:cytoplasm"/>
    <property type="evidence" value="ECO:0007669"/>
    <property type="project" value="UniProtKB-SubCell"/>
</dbReference>
<dbReference type="SUPFAM" id="SSF54928">
    <property type="entry name" value="RNA-binding domain, RBD"/>
    <property type="match status" value="1"/>
</dbReference>
<evidence type="ECO:0000256" key="4">
    <source>
        <dbReference type="ARBA" id="ARBA00023186"/>
    </source>
</evidence>
<evidence type="ECO:0000256" key="3">
    <source>
        <dbReference type="ARBA" id="ARBA00022490"/>
    </source>
</evidence>
<keyword evidence="4" id="KW-0143">Chaperone</keyword>
<dbReference type="GO" id="GO:0000390">
    <property type="term" value="P:spliceosomal complex disassembly"/>
    <property type="evidence" value="ECO:0007669"/>
    <property type="project" value="TreeGrafter"/>
</dbReference>
<feature type="transmembrane region" description="Helical" evidence="8">
    <location>
        <begin position="12"/>
        <end position="32"/>
    </location>
</feature>
<proteinExistence type="predicted"/>
<dbReference type="AlphaFoldDB" id="A0A6G0YA43"/>
<evidence type="ECO:0000259" key="9">
    <source>
        <dbReference type="PROSITE" id="PS50076"/>
    </source>
</evidence>
<dbReference type="InterPro" id="IPR035979">
    <property type="entry name" value="RBD_domain_sf"/>
</dbReference>
<dbReference type="SMART" id="SM00271">
    <property type="entry name" value="DnaJ"/>
    <property type="match status" value="1"/>
</dbReference>
<dbReference type="Gene3D" id="3.30.70.330">
    <property type="match status" value="1"/>
</dbReference>
<evidence type="ECO:0000256" key="7">
    <source>
        <dbReference type="SAM" id="MobiDB-lite"/>
    </source>
</evidence>
<evidence type="ECO:0000256" key="5">
    <source>
        <dbReference type="ARBA" id="ARBA00023242"/>
    </source>
</evidence>